<dbReference type="AlphaFoldDB" id="A0A183VG02"/>
<dbReference type="GO" id="GO:0005737">
    <property type="term" value="C:cytoplasm"/>
    <property type="evidence" value="ECO:0007669"/>
    <property type="project" value="TreeGrafter"/>
</dbReference>
<evidence type="ECO:0000313" key="3">
    <source>
        <dbReference type="Proteomes" id="UP000050794"/>
    </source>
</evidence>
<dbReference type="InterPro" id="IPR022684">
    <property type="entry name" value="Calpain_cysteine_protease"/>
</dbReference>
<keyword evidence="3" id="KW-1185">Reference proteome</keyword>
<dbReference type="SMART" id="SM00720">
    <property type="entry name" value="calpain_III"/>
    <property type="match status" value="1"/>
</dbReference>
<reference evidence="4" key="1">
    <citation type="submission" date="2016-06" db="UniProtKB">
        <authorList>
            <consortium name="WormBaseParasite"/>
        </authorList>
    </citation>
    <scope>IDENTIFICATION</scope>
</reference>
<name>A0A183VG02_TOXCA</name>
<dbReference type="CDD" id="cd00214">
    <property type="entry name" value="Calpain_III"/>
    <property type="match status" value="1"/>
</dbReference>
<dbReference type="InterPro" id="IPR022683">
    <property type="entry name" value="Calpain_III"/>
</dbReference>
<dbReference type="PANTHER" id="PTHR10183">
    <property type="entry name" value="CALPAIN"/>
    <property type="match status" value="1"/>
</dbReference>
<dbReference type="SUPFAM" id="SSF49758">
    <property type="entry name" value="Calpain large subunit, middle domain (domain III)"/>
    <property type="match status" value="1"/>
</dbReference>
<evidence type="ECO:0000256" key="1">
    <source>
        <dbReference type="ARBA" id="ARBA00007623"/>
    </source>
</evidence>
<dbReference type="InterPro" id="IPR033883">
    <property type="entry name" value="C2_III"/>
</dbReference>
<dbReference type="GO" id="GO:0004198">
    <property type="term" value="F:calcium-dependent cysteine-type endopeptidase activity"/>
    <property type="evidence" value="ECO:0007669"/>
    <property type="project" value="InterPro"/>
</dbReference>
<dbReference type="Gene3D" id="2.60.120.380">
    <property type="match status" value="1"/>
</dbReference>
<dbReference type="WBParaSite" id="TCNE_0001967601-mRNA-1">
    <property type="protein sequence ID" value="TCNE_0001967601-mRNA-1"/>
    <property type="gene ID" value="TCNE_0001967601"/>
</dbReference>
<dbReference type="Proteomes" id="UP000050794">
    <property type="component" value="Unassembled WGS sequence"/>
</dbReference>
<organism evidence="3 4">
    <name type="scientific">Toxocara canis</name>
    <name type="common">Canine roundworm</name>
    <dbReference type="NCBI Taxonomy" id="6265"/>
    <lineage>
        <taxon>Eukaryota</taxon>
        <taxon>Metazoa</taxon>
        <taxon>Ecdysozoa</taxon>
        <taxon>Nematoda</taxon>
        <taxon>Chromadorea</taxon>
        <taxon>Rhabditida</taxon>
        <taxon>Spirurina</taxon>
        <taxon>Ascaridomorpha</taxon>
        <taxon>Ascaridoidea</taxon>
        <taxon>Toxocaridae</taxon>
        <taxon>Toxocara</taxon>
    </lineage>
</organism>
<dbReference type="InterPro" id="IPR036213">
    <property type="entry name" value="Calpain_III_sf"/>
</dbReference>
<sequence>LTDSDPYDEDELCTVIIAVMQKYRRELKYAGIENLAIGFAVYDAGDVSGRLSRGYFQSHKSCARSAAFINLREVTARFRVPPGNYVIVPSTFEPNEEAEFMLRIYTNGFIESE</sequence>
<dbReference type="GO" id="GO:0006508">
    <property type="term" value="P:proteolysis"/>
    <property type="evidence" value="ECO:0007669"/>
    <property type="project" value="InterPro"/>
</dbReference>
<comment type="similarity">
    <text evidence="1">Belongs to the peptidase C2 family.</text>
</comment>
<proteinExistence type="inferred from homology"/>
<protein>
    <submittedName>
        <fullName evidence="4">Calpain_III domain-containing protein</fullName>
    </submittedName>
</protein>
<evidence type="ECO:0000259" key="2">
    <source>
        <dbReference type="SMART" id="SM00720"/>
    </source>
</evidence>
<dbReference type="Pfam" id="PF01067">
    <property type="entry name" value="Calpain_III"/>
    <property type="match status" value="1"/>
</dbReference>
<dbReference type="InterPro" id="IPR022682">
    <property type="entry name" value="Calpain_domain_III"/>
</dbReference>
<accession>A0A183VG02</accession>
<feature type="domain" description="Peptidase C2 calpain" evidence="2">
    <location>
        <begin position="1"/>
        <end position="113"/>
    </location>
</feature>
<evidence type="ECO:0000313" key="4">
    <source>
        <dbReference type="WBParaSite" id="TCNE_0001967601-mRNA-1"/>
    </source>
</evidence>
<dbReference type="PANTHER" id="PTHR10183:SF419">
    <property type="entry name" value="CALPAIN CLP-1"/>
    <property type="match status" value="1"/>
</dbReference>